<evidence type="ECO:0000256" key="5">
    <source>
        <dbReference type="ARBA" id="ARBA00023136"/>
    </source>
</evidence>
<dbReference type="InterPro" id="IPR052159">
    <property type="entry name" value="Competence_DNA_uptake"/>
</dbReference>
<feature type="transmembrane region" description="Helical" evidence="6">
    <location>
        <begin position="443"/>
        <end position="463"/>
    </location>
</feature>
<proteinExistence type="predicted"/>
<dbReference type="InterPro" id="IPR004477">
    <property type="entry name" value="ComEC_N"/>
</dbReference>
<dbReference type="PANTHER" id="PTHR30619:SF1">
    <property type="entry name" value="RECOMBINATION PROTEIN 2"/>
    <property type="match status" value="1"/>
</dbReference>
<keyword evidence="2" id="KW-1003">Cell membrane</keyword>
<dbReference type="OrthoDB" id="7177610at2"/>
<feature type="transmembrane region" description="Helical" evidence="6">
    <location>
        <begin position="329"/>
        <end position="345"/>
    </location>
</feature>
<sequence>MPDTLDLRVVPPAVGAWVAALVVVRLSASWSAGWGAAALLVALVACLDAARSGAGRRRTVGRGRPRRWSGAAVLVLMVVGAVLLAGSAQVAARSAGPLLSLAAAGGRVDLTGVVTGEARPLATTWGEPRVRLVVTVDTVSVDGVRTHAHAPVLVLAPADVPLPFGARVAFGGRAGQTRPGSREIAVISVLGTPRVLKEPSPWRAAAGGVRASVDALASALPGDAGALLPGVTVGDTSAVPDELTQAMRDAGLTHLTAVSGAHFTLVAGLVLGLAGLVRLPRALRVLAALATGVGLVLLVHPTPSVLRAAAMGSVALLGMLVGRPARAPAALATTVVVLLVVDPWLASELGFVLSVLATAGLVLLGPVLVERWSGALGRPVAVALAAPVAAQLVCAPAVLVVQPSVSLVAVPANLVVAPAVAPATVLGLLAALVDPWWPAGGVLLSRLAGAACWWIGAVARWAADAPGARVPWLAGPVGVLLLVTATVAGTRLLLRPGR</sequence>
<evidence type="ECO:0000256" key="4">
    <source>
        <dbReference type="ARBA" id="ARBA00022989"/>
    </source>
</evidence>
<keyword evidence="5 6" id="KW-0472">Membrane</keyword>
<dbReference type="EMBL" id="BKAL01000006">
    <property type="protein sequence ID" value="GEP69227.1"/>
    <property type="molecule type" value="Genomic_DNA"/>
</dbReference>
<dbReference type="RefSeq" id="WP_146952977.1">
    <property type="nucleotide sequence ID" value="NZ_BAABBJ010000006.1"/>
</dbReference>
<name>A0A512PDD7_9CELL</name>
<evidence type="ECO:0000256" key="3">
    <source>
        <dbReference type="ARBA" id="ARBA00022692"/>
    </source>
</evidence>
<feature type="transmembrane region" description="Helical" evidence="6">
    <location>
        <begin position="282"/>
        <end position="299"/>
    </location>
</feature>
<dbReference type="NCBIfam" id="TIGR00360">
    <property type="entry name" value="ComEC_N-term"/>
    <property type="match status" value="1"/>
</dbReference>
<dbReference type="PANTHER" id="PTHR30619">
    <property type="entry name" value="DNA INTERNALIZATION/COMPETENCE PROTEIN COMEC/REC2"/>
    <property type="match status" value="1"/>
</dbReference>
<feature type="transmembrane region" description="Helical" evidence="6">
    <location>
        <begin position="7"/>
        <end position="26"/>
    </location>
</feature>
<evidence type="ECO:0000256" key="2">
    <source>
        <dbReference type="ARBA" id="ARBA00022475"/>
    </source>
</evidence>
<evidence type="ECO:0000313" key="9">
    <source>
        <dbReference type="Proteomes" id="UP000321798"/>
    </source>
</evidence>
<gene>
    <name evidence="8" type="ORF">CSO01_19420</name>
</gene>
<dbReference type="Pfam" id="PF03772">
    <property type="entry name" value="Competence"/>
    <property type="match status" value="1"/>
</dbReference>
<dbReference type="Proteomes" id="UP000321798">
    <property type="component" value="Unassembled WGS sequence"/>
</dbReference>
<feature type="transmembrane region" description="Helical" evidence="6">
    <location>
        <begin position="257"/>
        <end position="277"/>
    </location>
</feature>
<reference evidence="8 9" key="1">
    <citation type="submission" date="2019-07" db="EMBL/GenBank/DDBJ databases">
        <title>Whole genome shotgun sequence of Cellulomonas soli NBRC 109434.</title>
        <authorList>
            <person name="Hosoyama A."/>
            <person name="Uohara A."/>
            <person name="Ohji S."/>
            <person name="Ichikawa N."/>
        </authorList>
    </citation>
    <scope>NUCLEOTIDE SEQUENCE [LARGE SCALE GENOMIC DNA]</scope>
    <source>
        <strain evidence="8 9">NBRC 109434</strain>
    </source>
</reference>
<keyword evidence="4 6" id="KW-1133">Transmembrane helix</keyword>
<protein>
    <recommendedName>
        <fullName evidence="7">ComEC/Rec2-related protein domain-containing protein</fullName>
    </recommendedName>
</protein>
<evidence type="ECO:0000256" key="1">
    <source>
        <dbReference type="ARBA" id="ARBA00004651"/>
    </source>
</evidence>
<feature type="transmembrane region" description="Helical" evidence="6">
    <location>
        <begin position="305"/>
        <end position="322"/>
    </location>
</feature>
<feature type="transmembrane region" description="Helical" evidence="6">
    <location>
        <begin position="381"/>
        <end position="401"/>
    </location>
</feature>
<feature type="transmembrane region" description="Helical" evidence="6">
    <location>
        <begin position="351"/>
        <end position="369"/>
    </location>
</feature>
<feature type="transmembrane region" description="Helical" evidence="6">
    <location>
        <begin position="32"/>
        <end position="50"/>
    </location>
</feature>
<organism evidence="8 9">
    <name type="scientific">Cellulomonas soli</name>
    <dbReference type="NCBI Taxonomy" id="931535"/>
    <lineage>
        <taxon>Bacteria</taxon>
        <taxon>Bacillati</taxon>
        <taxon>Actinomycetota</taxon>
        <taxon>Actinomycetes</taxon>
        <taxon>Micrococcales</taxon>
        <taxon>Cellulomonadaceae</taxon>
        <taxon>Cellulomonas</taxon>
    </lineage>
</organism>
<feature type="domain" description="ComEC/Rec2-related protein" evidence="7">
    <location>
        <begin position="232"/>
        <end position="488"/>
    </location>
</feature>
<comment type="caution">
    <text evidence="8">The sequence shown here is derived from an EMBL/GenBank/DDBJ whole genome shotgun (WGS) entry which is preliminary data.</text>
</comment>
<feature type="transmembrane region" description="Helical" evidence="6">
    <location>
        <begin position="71"/>
        <end position="92"/>
    </location>
</feature>
<feature type="transmembrane region" description="Helical" evidence="6">
    <location>
        <begin position="407"/>
        <end position="431"/>
    </location>
</feature>
<evidence type="ECO:0000259" key="7">
    <source>
        <dbReference type="Pfam" id="PF03772"/>
    </source>
</evidence>
<dbReference type="AlphaFoldDB" id="A0A512PDD7"/>
<keyword evidence="3 6" id="KW-0812">Transmembrane</keyword>
<evidence type="ECO:0000313" key="8">
    <source>
        <dbReference type="EMBL" id="GEP69227.1"/>
    </source>
</evidence>
<feature type="transmembrane region" description="Helical" evidence="6">
    <location>
        <begin position="475"/>
        <end position="494"/>
    </location>
</feature>
<dbReference type="GO" id="GO:0005886">
    <property type="term" value="C:plasma membrane"/>
    <property type="evidence" value="ECO:0007669"/>
    <property type="project" value="UniProtKB-SubCell"/>
</dbReference>
<keyword evidence="9" id="KW-1185">Reference proteome</keyword>
<comment type="subcellular location">
    <subcellularLocation>
        <location evidence="1">Cell membrane</location>
        <topology evidence="1">Multi-pass membrane protein</topology>
    </subcellularLocation>
</comment>
<evidence type="ECO:0000256" key="6">
    <source>
        <dbReference type="SAM" id="Phobius"/>
    </source>
</evidence>
<accession>A0A512PDD7</accession>